<dbReference type="SUPFAM" id="SSF54211">
    <property type="entry name" value="Ribosomal protein S5 domain 2-like"/>
    <property type="match status" value="1"/>
</dbReference>
<dbReference type="PIRSF" id="PIRSF000530">
    <property type="entry name" value="Galactokinase"/>
    <property type="match status" value="1"/>
</dbReference>
<dbReference type="SUPFAM" id="SSF55060">
    <property type="entry name" value="GHMP Kinase, C-terminal domain"/>
    <property type="match status" value="1"/>
</dbReference>
<dbReference type="AlphaFoldDB" id="V6LGI2"/>
<evidence type="ECO:0000313" key="6">
    <source>
        <dbReference type="Proteomes" id="UP000018208"/>
    </source>
</evidence>
<evidence type="ECO:0000259" key="3">
    <source>
        <dbReference type="Pfam" id="PF10509"/>
    </source>
</evidence>
<dbReference type="GO" id="GO:0005524">
    <property type="term" value="F:ATP binding"/>
    <property type="evidence" value="ECO:0007669"/>
    <property type="project" value="UniProtKB-KW"/>
</dbReference>
<gene>
    <name evidence="4" type="ORF">SS50377_16680</name>
    <name evidence="5" type="ORF">SS50377_20967</name>
</gene>
<keyword evidence="4" id="KW-0418">Kinase</keyword>
<dbReference type="OrthoDB" id="187738at2759"/>
<feature type="domain" description="Galactokinase N-terminal" evidence="3">
    <location>
        <begin position="37"/>
        <end position="72"/>
    </location>
</feature>
<dbReference type="InterPro" id="IPR020568">
    <property type="entry name" value="Ribosomal_Su5_D2-typ_SF"/>
</dbReference>
<dbReference type="Gene3D" id="3.30.70.3170">
    <property type="match status" value="1"/>
</dbReference>
<dbReference type="PRINTS" id="PR00473">
    <property type="entry name" value="GALCTOKINASE"/>
</dbReference>
<dbReference type="EMBL" id="AUWU02000001">
    <property type="protein sequence ID" value="KAH0577613.1"/>
    <property type="molecule type" value="Genomic_DNA"/>
</dbReference>
<dbReference type="InterPro" id="IPR019539">
    <property type="entry name" value="GalKase_N"/>
</dbReference>
<dbReference type="EMBL" id="KI546135">
    <property type="protein sequence ID" value="EST43637.1"/>
    <property type="molecule type" value="Genomic_DNA"/>
</dbReference>
<dbReference type="Gene3D" id="1.20.1440.340">
    <property type="match status" value="1"/>
</dbReference>
<dbReference type="Gene3D" id="3.30.230.10">
    <property type="match status" value="1"/>
</dbReference>
<accession>V6LGI2</accession>
<evidence type="ECO:0000313" key="4">
    <source>
        <dbReference type="EMBL" id="EST43637.1"/>
    </source>
</evidence>
<keyword evidence="2" id="KW-0067">ATP-binding</keyword>
<dbReference type="PANTHER" id="PTHR10457:SF7">
    <property type="entry name" value="GALACTOKINASE-RELATED"/>
    <property type="match status" value="1"/>
</dbReference>
<dbReference type="InterPro" id="IPR036554">
    <property type="entry name" value="GHMP_kinase_C_sf"/>
</dbReference>
<evidence type="ECO:0000256" key="2">
    <source>
        <dbReference type="ARBA" id="ARBA00022840"/>
    </source>
</evidence>
<keyword evidence="4" id="KW-0808">Transferase</keyword>
<organism evidence="4">
    <name type="scientific">Spironucleus salmonicida</name>
    <dbReference type="NCBI Taxonomy" id="348837"/>
    <lineage>
        <taxon>Eukaryota</taxon>
        <taxon>Metamonada</taxon>
        <taxon>Diplomonadida</taxon>
        <taxon>Hexamitidae</taxon>
        <taxon>Hexamitinae</taxon>
        <taxon>Spironucleus</taxon>
    </lineage>
</organism>
<keyword evidence="6" id="KW-1185">Reference proteome</keyword>
<dbReference type="Proteomes" id="UP000018208">
    <property type="component" value="Unassembled WGS sequence"/>
</dbReference>
<dbReference type="Pfam" id="PF10509">
    <property type="entry name" value="GalKase_gal_bdg"/>
    <property type="match status" value="1"/>
</dbReference>
<dbReference type="VEuPathDB" id="GiardiaDB:SS50377_20967"/>
<dbReference type="PRINTS" id="PR00959">
    <property type="entry name" value="MEVGALKINASE"/>
</dbReference>
<sequence length="466" mass="51481">MSATKIEYVYSDVETNQQRYTLLQQKVDQLNLTIKTFVRTPGRINIIAEHTDYNGYQTASIATETDISVAVAHQEGENIVRIINLDEKYENSSFQYNNDIDSTIIAWPLYVKLGLLAARSTSNLDLSGTITLIFSSNLPVQANLAASTSLICASALAFLTFQTEIINPKLLAKSVFDIEKSTFKTANPNDAKVILTSQKGKIQIFKGVENQIESEFLEFIPGVVCACLSSLTTQNRRVLTDFKNLRTAEIIAVSCILTAQKTDFHSILPLPSTQALYGKFGPSGMLCLAQELPEKISLKELQNLLKFESFESFFDQIFTQNGQNLLGESGKISENFTLSVRPRALHVFSEAYRAIQFQKALSCLDTPEWALTQISEQINDSQESLKTHFECSCFQLDEVVKAARAAGAFCAHLCGVGLGGNAIALLHVQDAENFMGQMDEFYAAKDLKQGGYFMTGCGECGGYLDV</sequence>
<reference evidence="5" key="2">
    <citation type="submission" date="2020-12" db="EMBL/GenBank/DDBJ databases">
        <title>New Spironucleus salmonicida genome in near-complete chromosomes.</title>
        <authorList>
            <person name="Xu F."/>
            <person name="Kurt Z."/>
            <person name="Jimenez-Gonzalez A."/>
            <person name="Astvaldsson A."/>
            <person name="Andersson J.O."/>
            <person name="Svard S.G."/>
        </authorList>
    </citation>
    <scope>NUCLEOTIDE SEQUENCE</scope>
    <source>
        <strain evidence="5">ATCC 50377</strain>
    </source>
</reference>
<dbReference type="GO" id="GO:0005829">
    <property type="term" value="C:cytosol"/>
    <property type="evidence" value="ECO:0007669"/>
    <property type="project" value="TreeGrafter"/>
</dbReference>
<dbReference type="InterPro" id="IPR014721">
    <property type="entry name" value="Ribsml_uS5_D2-typ_fold_subgr"/>
</dbReference>
<proteinExistence type="predicted"/>
<evidence type="ECO:0000313" key="5">
    <source>
        <dbReference type="EMBL" id="KAH0577613.1"/>
    </source>
</evidence>
<dbReference type="PANTHER" id="PTHR10457">
    <property type="entry name" value="MEVALONATE KINASE/GALACTOKINASE"/>
    <property type="match status" value="1"/>
</dbReference>
<dbReference type="InterPro" id="IPR000705">
    <property type="entry name" value="Galactokinase"/>
</dbReference>
<evidence type="ECO:0000256" key="1">
    <source>
        <dbReference type="ARBA" id="ARBA00022741"/>
    </source>
</evidence>
<dbReference type="GO" id="GO:0006012">
    <property type="term" value="P:galactose metabolic process"/>
    <property type="evidence" value="ECO:0007669"/>
    <property type="project" value="InterPro"/>
</dbReference>
<dbReference type="InterPro" id="IPR006206">
    <property type="entry name" value="Mevalonate/galactokinase"/>
</dbReference>
<protein>
    <submittedName>
        <fullName evidence="4">Galactokinase</fullName>
    </submittedName>
</protein>
<dbReference type="GO" id="GO:0004335">
    <property type="term" value="F:galactokinase activity"/>
    <property type="evidence" value="ECO:0007669"/>
    <property type="project" value="InterPro"/>
</dbReference>
<keyword evidence="1" id="KW-0547">Nucleotide-binding</keyword>
<reference evidence="4 5" key="1">
    <citation type="journal article" date="2014" name="PLoS Genet.">
        <title>The Genome of Spironucleus salmonicida Highlights a Fish Pathogen Adapted to Fluctuating Environments.</title>
        <authorList>
            <person name="Xu F."/>
            <person name="Jerlstrom-Hultqvist J."/>
            <person name="Einarsson E."/>
            <person name="Astvaldsson A."/>
            <person name="Svard S.G."/>
            <person name="Andersson J.O."/>
        </authorList>
    </citation>
    <scope>NUCLEOTIDE SEQUENCE</scope>
    <source>
        <strain evidence="5">ATCC 50377</strain>
    </source>
</reference>
<name>V6LGI2_9EUKA</name>